<evidence type="ECO:0000313" key="2">
    <source>
        <dbReference type="EMBL" id="QGX96135.1"/>
    </source>
</evidence>
<proteinExistence type="predicted"/>
<feature type="compositionally biased region" description="Low complexity" evidence="1">
    <location>
        <begin position="8"/>
        <end position="41"/>
    </location>
</feature>
<sequence>MSATRPLAPSRSRWARACSPSRAASRTSAARPRRSPPSSATRCRRCTQPWWWESLGVAVLAVAADYRADRGIEAPPLDAVYEE</sequence>
<gene>
    <name evidence="2" type="ORF">EI982_15790</name>
</gene>
<protein>
    <submittedName>
        <fullName evidence="2">Uncharacterized protein</fullName>
    </submittedName>
</protein>
<accession>A0A6B9F6H9</accession>
<reference evidence="2 3" key="1">
    <citation type="submission" date="2018-12" db="EMBL/GenBank/DDBJ databases">
        <title>Complete genome sequence of Haloplanus rallus MBLA0036.</title>
        <authorList>
            <person name="Nam Y.-d."/>
            <person name="Kang J."/>
            <person name="Chung W.-H."/>
            <person name="Park Y.S."/>
        </authorList>
    </citation>
    <scope>NUCLEOTIDE SEQUENCE [LARGE SCALE GENOMIC DNA]</scope>
    <source>
        <strain evidence="2 3">MBLA0036</strain>
    </source>
</reference>
<dbReference type="AlphaFoldDB" id="A0A6B9F6H9"/>
<organism evidence="2 3">
    <name type="scientific">Haloplanus rallus</name>
    <dbReference type="NCBI Taxonomy" id="1816183"/>
    <lineage>
        <taxon>Archaea</taxon>
        <taxon>Methanobacteriati</taxon>
        <taxon>Methanobacteriota</taxon>
        <taxon>Stenosarchaea group</taxon>
        <taxon>Halobacteria</taxon>
        <taxon>Halobacteriales</taxon>
        <taxon>Haloferacaceae</taxon>
        <taxon>Haloplanus</taxon>
    </lineage>
</organism>
<dbReference type="EMBL" id="CP034345">
    <property type="protein sequence ID" value="QGX96135.1"/>
    <property type="molecule type" value="Genomic_DNA"/>
</dbReference>
<dbReference type="OrthoDB" id="308238at2157"/>
<evidence type="ECO:0000256" key="1">
    <source>
        <dbReference type="SAM" id="MobiDB-lite"/>
    </source>
</evidence>
<evidence type="ECO:0000313" key="3">
    <source>
        <dbReference type="Proteomes" id="UP000428325"/>
    </source>
</evidence>
<feature type="region of interest" description="Disordered" evidence="1">
    <location>
        <begin position="1"/>
        <end position="43"/>
    </location>
</feature>
<keyword evidence="3" id="KW-1185">Reference proteome</keyword>
<dbReference type="KEGG" id="hra:EI982_15790"/>
<name>A0A6B9F6H9_9EURY</name>
<dbReference type="GeneID" id="99243916"/>
<dbReference type="Proteomes" id="UP000428325">
    <property type="component" value="Chromosome"/>
</dbReference>
<dbReference type="RefSeq" id="WP_157690596.1">
    <property type="nucleotide sequence ID" value="NZ_CP034345.1"/>
</dbReference>